<protein>
    <recommendedName>
        <fullName evidence="1">Tautomerase cis-CaaD-like domain-containing protein</fullName>
    </recommendedName>
</protein>
<dbReference type="RefSeq" id="XP_033424346.1">
    <property type="nucleotide sequence ID" value="XM_033573794.1"/>
</dbReference>
<dbReference type="Gene3D" id="3.30.429.10">
    <property type="entry name" value="Macrophage Migration Inhibitory Factor"/>
    <property type="match status" value="1"/>
</dbReference>
<dbReference type="Pfam" id="PF14832">
    <property type="entry name" value="Tautomerase_3"/>
    <property type="match status" value="1"/>
</dbReference>
<dbReference type="Proteomes" id="UP000324241">
    <property type="component" value="Unassembled WGS sequence"/>
</dbReference>
<dbReference type="EMBL" id="QUQM01000006">
    <property type="protein sequence ID" value="KAA8644985.1"/>
    <property type="molecule type" value="Genomic_DNA"/>
</dbReference>
<evidence type="ECO:0000313" key="5">
    <source>
        <dbReference type="Proteomes" id="UP000324241"/>
    </source>
</evidence>
<evidence type="ECO:0000313" key="2">
    <source>
        <dbReference type="EMBL" id="KAA8644985.1"/>
    </source>
</evidence>
<name>A0A4S3JA39_9EURO</name>
<dbReference type="Proteomes" id="UP000308092">
    <property type="component" value="Unassembled WGS sequence"/>
</dbReference>
<dbReference type="InterPro" id="IPR014347">
    <property type="entry name" value="Tautomerase/MIF_sf"/>
</dbReference>
<dbReference type="AlphaFoldDB" id="A0A4S3JA39"/>
<dbReference type="GeneID" id="54331898"/>
<organism evidence="3 4">
    <name type="scientific">Aspergillus tanneri</name>
    <dbReference type="NCBI Taxonomy" id="1220188"/>
    <lineage>
        <taxon>Eukaryota</taxon>
        <taxon>Fungi</taxon>
        <taxon>Dikarya</taxon>
        <taxon>Ascomycota</taxon>
        <taxon>Pezizomycotina</taxon>
        <taxon>Eurotiomycetes</taxon>
        <taxon>Eurotiomycetidae</taxon>
        <taxon>Eurotiales</taxon>
        <taxon>Aspergillaceae</taxon>
        <taxon>Aspergillus</taxon>
        <taxon>Aspergillus subgen. Circumdati</taxon>
    </lineage>
</organism>
<evidence type="ECO:0000259" key="1">
    <source>
        <dbReference type="Pfam" id="PF14832"/>
    </source>
</evidence>
<evidence type="ECO:0000313" key="4">
    <source>
        <dbReference type="Proteomes" id="UP000308092"/>
    </source>
</evidence>
<dbReference type="InterPro" id="IPR028116">
    <property type="entry name" value="Cis-CaaD-like"/>
</dbReference>
<reference evidence="3 4" key="1">
    <citation type="submission" date="2019-03" db="EMBL/GenBank/DDBJ databases">
        <title>The genome sequence of a newly discovered highly antifungal drug resistant Aspergillus species, Aspergillus tanneri NIH 1004.</title>
        <authorList>
            <person name="Mounaud S."/>
            <person name="Singh I."/>
            <person name="Joardar V."/>
            <person name="Pakala S."/>
            <person name="Pakala S."/>
            <person name="Venepally P."/>
            <person name="Hoover J."/>
            <person name="Nierman W."/>
            <person name="Chung J."/>
            <person name="Losada L."/>
        </authorList>
    </citation>
    <scope>NUCLEOTIDE SEQUENCE [LARGE SCALE GENOMIC DNA]</scope>
    <source>
        <strain evidence="3 4">NIH1004</strain>
    </source>
</reference>
<accession>A0A4S3JA39</accession>
<reference evidence="2 5" key="2">
    <citation type="submission" date="2019-08" db="EMBL/GenBank/DDBJ databases">
        <title>The genome sequence of a newly discovered highly antifungal drug resistant Aspergillus species, Aspergillus tanneri NIH 1004.</title>
        <authorList>
            <person name="Mounaud S."/>
            <person name="Singh I."/>
            <person name="Joardar V."/>
            <person name="Pakala S."/>
            <person name="Pakala S."/>
            <person name="Venepally P."/>
            <person name="Chung J.K."/>
            <person name="Losada L."/>
            <person name="Nierman W.C."/>
        </authorList>
    </citation>
    <scope>NUCLEOTIDE SEQUENCE [LARGE SCALE GENOMIC DNA]</scope>
    <source>
        <strain evidence="2 5">NIH1004</strain>
    </source>
</reference>
<dbReference type="EMBL" id="SOSA01000381">
    <property type="protein sequence ID" value="THC91822.1"/>
    <property type="molecule type" value="Genomic_DNA"/>
</dbReference>
<gene>
    <name evidence="2" type="ORF">ATNIH1004_009196</name>
    <name evidence="3" type="ORF">EYZ11_008715</name>
</gene>
<dbReference type="OrthoDB" id="2129288at2759"/>
<evidence type="ECO:0000313" key="3">
    <source>
        <dbReference type="EMBL" id="THC91822.1"/>
    </source>
</evidence>
<dbReference type="VEuPathDB" id="FungiDB:EYZ11_008715"/>
<keyword evidence="4" id="KW-1185">Reference proteome</keyword>
<comment type="caution">
    <text evidence="3">The sequence shown here is derived from an EMBL/GenBank/DDBJ whole genome shotgun (WGS) entry which is preliminary data.</text>
</comment>
<feature type="domain" description="Tautomerase cis-CaaD-like" evidence="1">
    <location>
        <begin position="1"/>
        <end position="142"/>
    </location>
</feature>
<proteinExistence type="predicted"/>
<sequence length="156" mass="18173">MPLWQIYHPPGSFEDDSSRAAFAEDITKIYTSHGLPAFYVVINFIKLDHQDIFVGGKQKTKTEKLFIRLVITHIAVKLPDEDAAFLQMTSRIDQALKPHIIDKGWDFEYHVDETDRRLWKINGIIPPPFRSEEEKIWSRENRPVPYEGGYASQEPM</sequence>